<feature type="transmembrane region" description="Helical" evidence="4">
    <location>
        <begin position="84"/>
        <end position="110"/>
    </location>
</feature>
<feature type="transmembrane region" description="Helical" evidence="4">
    <location>
        <begin position="122"/>
        <end position="143"/>
    </location>
</feature>
<keyword evidence="4" id="KW-0812">Transmembrane</keyword>
<dbReference type="GO" id="GO:0042802">
    <property type="term" value="F:identical protein binding"/>
    <property type="evidence" value="ECO:0007669"/>
    <property type="project" value="TreeGrafter"/>
</dbReference>
<dbReference type="Gene3D" id="1.10.287.130">
    <property type="match status" value="1"/>
</dbReference>
<dbReference type="CDD" id="cd16935">
    <property type="entry name" value="HATPase_AgrC-ComD-like"/>
    <property type="match status" value="1"/>
</dbReference>
<feature type="domain" description="SpoOB alpha-helical" evidence="6">
    <location>
        <begin position="236"/>
        <end position="284"/>
    </location>
</feature>
<dbReference type="SUPFAM" id="SSF55890">
    <property type="entry name" value="Sporulation response regulatory protein Spo0B"/>
    <property type="match status" value="1"/>
</dbReference>
<feature type="transmembrane region" description="Helical" evidence="4">
    <location>
        <begin position="189"/>
        <end position="207"/>
    </location>
</feature>
<evidence type="ECO:0000256" key="4">
    <source>
        <dbReference type="SAM" id="Phobius"/>
    </source>
</evidence>
<dbReference type="Pfam" id="PF14501">
    <property type="entry name" value="HATPase_c_5"/>
    <property type="match status" value="1"/>
</dbReference>
<evidence type="ECO:0000256" key="2">
    <source>
        <dbReference type="ARBA" id="ARBA00022679"/>
    </source>
</evidence>
<accession>A0A239KWS4</accession>
<dbReference type="SUPFAM" id="SSF55874">
    <property type="entry name" value="ATPase domain of HSP90 chaperone/DNA topoisomerase II/histidine kinase"/>
    <property type="match status" value="1"/>
</dbReference>
<sequence length="441" mass="51538">MLNSVVNFITNIIDVFLLYYFMTKVFDNKKATKIYAFAVMFLLAIVNTAINHIFGLASLLGFIPIFIMLTLGFSSFFKKDLLNTFLVLVVGLVLMFIFETITAYLFVYLFQITPTEILQLSPLRILAILVSKTSFFLVIWLWISKIPPMTHIHDKKKRVVTFILLFNVIIIYMTFILYRYMEIGSSSEYLILVSITLAALLFSWLIFELTKTMVHQEQQEEIMRLKIREYEKQDFYIKNMEDLMMNIRSQRHDLNNYVSTLYGLIQLEQIEEAKKYMVDLEKNISCFNQIIDTKHPVIIALINIKYQKAIKQKINIDFDINLPEKLFVEYVDLSIILGNLLDNAIEACIKSGNETPKIELKMHKKANYLVIKEENSKSKEIVFKKEDILQKYTTKEDKENHGFGLQNIQRVVEQYEGILKLEDDGNIFKVHIALPQKGSTK</sequence>
<evidence type="ECO:0000259" key="5">
    <source>
        <dbReference type="Pfam" id="PF14501"/>
    </source>
</evidence>
<organism evidence="7 8">
    <name type="scientific">Anaerovirgula multivorans</name>
    <dbReference type="NCBI Taxonomy" id="312168"/>
    <lineage>
        <taxon>Bacteria</taxon>
        <taxon>Bacillati</taxon>
        <taxon>Bacillota</taxon>
        <taxon>Clostridia</taxon>
        <taxon>Peptostreptococcales</taxon>
        <taxon>Natronincolaceae</taxon>
        <taxon>Anaerovirgula</taxon>
    </lineage>
</organism>
<keyword evidence="2" id="KW-0808">Transferase</keyword>
<evidence type="ECO:0000313" key="7">
    <source>
        <dbReference type="EMBL" id="SNT22816.1"/>
    </source>
</evidence>
<reference evidence="7 8" key="1">
    <citation type="submission" date="2017-06" db="EMBL/GenBank/DDBJ databases">
        <authorList>
            <person name="Kim H.J."/>
            <person name="Triplett B.A."/>
        </authorList>
    </citation>
    <scope>NUCLEOTIDE SEQUENCE [LARGE SCALE GENOMIC DNA]</scope>
    <source>
        <strain evidence="7 8">SCA</strain>
    </source>
</reference>
<protein>
    <submittedName>
        <fullName evidence="7">Sensor_kinase_SpoOB-type, alpha-helical domain</fullName>
    </submittedName>
</protein>
<keyword evidence="3 7" id="KW-0418">Kinase</keyword>
<feature type="transmembrane region" description="Helical" evidence="4">
    <location>
        <begin position="159"/>
        <end position="177"/>
    </location>
</feature>
<keyword evidence="4" id="KW-1133">Transmembrane helix</keyword>
<feature type="domain" description="Sensor histidine kinase NatK-like C-terminal" evidence="5">
    <location>
        <begin position="329"/>
        <end position="435"/>
    </location>
</feature>
<keyword evidence="4" id="KW-0472">Membrane</keyword>
<dbReference type="AlphaFoldDB" id="A0A239KWS4"/>
<feature type="transmembrane region" description="Helical" evidence="4">
    <location>
        <begin position="6"/>
        <end position="22"/>
    </location>
</feature>
<dbReference type="GO" id="GO:0000155">
    <property type="term" value="F:phosphorelay sensor kinase activity"/>
    <property type="evidence" value="ECO:0007669"/>
    <property type="project" value="InterPro"/>
</dbReference>
<keyword evidence="1" id="KW-0597">Phosphoprotein</keyword>
<proteinExistence type="predicted"/>
<keyword evidence="8" id="KW-1185">Reference proteome</keyword>
<dbReference type="InterPro" id="IPR032834">
    <property type="entry name" value="NatK-like_C"/>
</dbReference>
<dbReference type="InterPro" id="IPR039506">
    <property type="entry name" value="SPOB_a"/>
</dbReference>
<evidence type="ECO:0000259" key="6">
    <source>
        <dbReference type="Pfam" id="PF14689"/>
    </source>
</evidence>
<dbReference type="Gene3D" id="3.30.565.10">
    <property type="entry name" value="Histidine kinase-like ATPase, C-terminal domain"/>
    <property type="match status" value="1"/>
</dbReference>
<dbReference type="PANTHER" id="PTHR40448:SF1">
    <property type="entry name" value="TWO-COMPONENT SENSOR HISTIDINE KINASE"/>
    <property type="match status" value="1"/>
</dbReference>
<dbReference type="Proteomes" id="UP000198304">
    <property type="component" value="Unassembled WGS sequence"/>
</dbReference>
<evidence type="ECO:0000313" key="8">
    <source>
        <dbReference type="Proteomes" id="UP000198304"/>
    </source>
</evidence>
<evidence type="ECO:0000256" key="3">
    <source>
        <dbReference type="ARBA" id="ARBA00022777"/>
    </source>
</evidence>
<gene>
    <name evidence="7" type="ORF">SAMN05446037_105711</name>
</gene>
<dbReference type="PANTHER" id="PTHR40448">
    <property type="entry name" value="TWO-COMPONENT SENSOR HISTIDINE KINASE"/>
    <property type="match status" value="1"/>
</dbReference>
<evidence type="ECO:0000256" key="1">
    <source>
        <dbReference type="ARBA" id="ARBA00022553"/>
    </source>
</evidence>
<dbReference type="EMBL" id="FZOJ01000057">
    <property type="protein sequence ID" value="SNT22816.1"/>
    <property type="molecule type" value="Genomic_DNA"/>
</dbReference>
<dbReference type="OrthoDB" id="1634477at2"/>
<dbReference type="Pfam" id="PF14689">
    <property type="entry name" value="SPOB_a"/>
    <property type="match status" value="1"/>
</dbReference>
<feature type="transmembrane region" description="Helical" evidence="4">
    <location>
        <begin position="56"/>
        <end position="77"/>
    </location>
</feature>
<feature type="transmembrane region" description="Helical" evidence="4">
    <location>
        <begin position="34"/>
        <end position="50"/>
    </location>
</feature>
<dbReference type="InterPro" id="IPR016120">
    <property type="entry name" value="Sig_transdc_His_kin_SpoOB"/>
</dbReference>
<name>A0A239KWS4_9FIRM</name>
<dbReference type="InterPro" id="IPR036890">
    <property type="entry name" value="HATPase_C_sf"/>
</dbReference>